<organism evidence="2 3">
    <name type="scientific">Nocardioides endophyticus</name>
    <dbReference type="NCBI Taxonomy" id="1353775"/>
    <lineage>
        <taxon>Bacteria</taxon>
        <taxon>Bacillati</taxon>
        <taxon>Actinomycetota</taxon>
        <taxon>Actinomycetes</taxon>
        <taxon>Propionibacteriales</taxon>
        <taxon>Nocardioidaceae</taxon>
        <taxon>Nocardioides</taxon>
    </lineage>
</organism>
<dbReference type="Proteomes" id="UP001499882">
    <property type="component" value="Unassembled WGS sequence"/>
</dbReference>
<dbReference type="EMBL" id="BAABKN010000005">
    <property type="protein sequence ID" value="GAA4726022.1"/>
    <property type="molecule type" value="Genomic_DNA"/>
</dbReference>
<protein>
    <recommendedName>
        <fullName evidence="4">Biotin transporter BioY</fullName>
    </recommendedName>
</protein>
<sequence length="71" mass="7366">MVLNALGIFGLVVRADLSPAAAVSAALVFVPGDVIKAVLCALVARGVHAASPGLLPERRWQGRRDPSYVSV</sequence>
<evidence type="ECO:0000313" key="3">
    <source>
        <dbReference type="Proteomes" id="UP001499882"/>
    </source>
</evidence>
<evidence type="ECO:0000313" key="2">
    <source>
        <dbReference type="EMBL" id="GAA4726022.1"/>
    </source>
</evidence>
<comment type="similarity">
    <text evidence="1">Belongs to the BioY family.</text>
</comment>
<name>A0ABP8YD18_9ACTN</name>
<gene>
    <name evidence="2" type="ORF">GCM10023350_05930</name>
</gene>
<comment type="caution">
    <text evidence="2">The sequence shown here is derived from an EMBL/GenBank/DDBJ whole genome shotgun (WGS) entry which is preliminary data.</text>
</comment>
<evidence type="ECO:0008006" key="4">
    <source>
        <dbReference type="Google" id="ProtNLM"/>
    </source>
</evidence>
<evidence type="ECO:0000256" key="1">
    <source>
        <dbReference type="ARBA" id="ARBA00010692"/>
    </source>
</evidence>
<dbReference type="Pfam" id="PF02632">
    <property type="entry name" value="BioY"/>
    <property type="match status" value="1"/>
</dbReference>
<dbReference type="Gene3D" id="1.10.1760.20">
    <property type="match status" value="1"/>
</dbReference>
<accession>A0ABP8YD18</accession>
<keyword evidence="3" id="KW-1185">Reference proteome</keyword>
<dbReference type="InterPro" id="IPR003784">
    <property type="entry name" value="BioY"/>
</dbReference>
<reference evidence="3" key="1">
    <citation type="journal article" date="2019" name="Int. J. Syst. Evol. Microbiol.">
        <title>The Global Catalogue of Microorganisms (GCM) 10K type strain sequencing project: providing services to taxonomists for standard genome sequencing and annotation.</title>
        <authorList>
            <consortium name="The Broad Institute Genomics Platform"/>
            <consortium name="The Broad Institute Genome Sequencing Center for Infectious Disease"/>
            <person name="Wu L."/>
            <person name="Ma J."/>
        </authorList>
    </citation>
    <scope>NUCLEOTIDE SEQUENCE [LARGE SCALE GENOMIC DNA]</scope>
    <source>
        <strain evidence="3">JCM 18532</strain>
    </source>
</reference>
<proteinExistence type="inferred from homology"/>